<feature type="compositionally biased region" description="Polar residues" evidence="14">
    <location>
        <begin position="932"/>
        <end position="943"/>
    </location>
</feature>
<evidence type="ECO:0000259" key="15">
    <source>
        <dbReference type="PROSITE" id="PS50048"/>
    </source>
</evidence>
<dbReference type="PROSITE" id="PS51359">
    <property type="entry name" value="COX5B_2"/>
    <property type="match status" value="1"/>
</dbReference>
<dbReference type="GO" id="GO:0006351">
    <property type="term" value="P:DNA-templated transcription"/>
    <property type="evidence" value="ECO:0007669"/>
    <property type="project" value="InterPro"/>
</dbReference>
<feature type="binding site" evidence="13">
    <location>
        <position position="148"/>
    </location>
    <ligand>
        <name>Zn(2+)</name>
        <dbReference type="ChEBI" id="CHEBI:29105"/>
    </ligand>
</feature>
<feature type="compositionally biased region" description="Polar residues" evidence="14">
    <location>
        <begin position="949"/>
        <end position="1007"/>
    </location>
</feature>
<feature type="binding site" evidence="13">
    <location>
        <position position="140"/>
    </location>
    <ligand>
        <name>Zn(2+)</name>
        <dbReference type="ChEBI" id="CHEBI:29105"/>
    </ligand>
</feature>
<evidence type="ECO:0000256" key="13">
    <source>
        <dbReference type="PIRSR" id="PIRSR602124-2"/>
    </source>
</evidence>
<dbReference type="Proteomes" id="UP000676310">
    <property type="component" value="Unassembled WGS sequence"/>
</dbReference>
<sequence>MFVQRSAIAAARRVAPRAIATRRTFTTTFARWESTESKEAKESNIAQKETGHSADSPSVLAGFKKLDQIKSEADLLPPGAQPGTVPTDAEQATGLERLEILGKMQGIDIFDMRPLDASRLGTMEEPITVNSAGNEQYVGCTGYPADSHNVLWITLTREEPKSRCMECGSVYEMKYVGPADDHSHDHHHVENQYPRPKNMADFLKPEYMESQATRGAPPLLGLLASVFSIGISRLVPVSTCITKSMATKRPPDDDPNLVSKIQRIEHQDPLSPQHRPPNSNDFSGSVKKKLADSKRTGQACDRCKVRKIRCDGRPEGCTPCEQNRTPCRTTDRITGRATVRGHAEAMESENSYLRAQIADLQAQLKEHHIEPRAPPAYNALQPPSHPWSSSSNDGQAWNDGPRRTSTSPLPGYVPAATPVKIESLPQFKHGSIGDNYLGVAPGDSLLSHIKGTSLSIFGTEIDITDFMAGEEEYESSPMSYTTLVNVTIGGQHVEEPPLPAYAELQEYAIWYLRSLNPYTMFVHKPAFMELIWRFGNDPNFVPSAPQIVAVHLMLATITYQIATRNNQQSGSTMLDDSHAHYLYASTFYKELILGNHGWQDVQALAMICHHLRNFPKPGAAWIMTSTVYLLAVQLGLHRSVKVWADGAGEMTKLDIEMRKRVYWTLHALLVNLSGKLGRPIPISRDDIDVEFPEPMNDCLPGEEAKLDSFHQCSFQVGIQIAKYTVWEMELYKTIYAVRHSPKAYVESLRRLEAGIQQWKEDLPYELRDPSHASEDDHIFALYLEYWYQAFNLLLHHPGVCRSIDAAILSSNLDKCLTASQKMLHNCTEMMNKKSLDIPWINTVVYIAAAFTTLFISSMRQEQMSPVDMTKLKGDMAAWVNVLGECDHFLGSGNKLKLAIASIVDQSLGNINDSIVKRTATESLARVAMQAPPRSTSTAPTYDNSGYREQYTTSSSGPTDPTLTSQSATYNSLSGNTTHSYNLGTQMSMPQPTSRAYEQQAYSSGDETSMHASHAAALAAAASGSISQASTDAYAYSNSQIANNGHQPTYTANGYAAQDWSQWTRAYMQPQQGQPGEYLNTATTLMTLGRDAGSQGTGSDGQGLVQTSGVQGHAPSHWPEISFPNAATGSSHMAQQ</sequence>
<dbReference type="SMART" id="SM00906">
    <property type="entry name" value="Fungal_trans"/>
    <property type="match status" value="1"/>
</dbReference>
<evidence type="ECO:0000256" key="14">
    <source>
        <dbReference type="SAM" id="MobiDB-lite"/>
    </source>
</evidence>
<dbReference type="CDD" id="cd14724">
    <property type="entry name" value="ZIP_Gal4-like_1"/>
    <property type="match status" value="1"/>
</dbReference>
<reference evidence="16" key="1">
    <citation type="submission" date="2021-05" db="EMBL/GenBank/DDBJ databases">
        <authorList>
            <person name="Stam R."/>
        </authorList>
    </citation>
    <scope>NUCLEOTIDE SEQUENCE</scope>
    <source>
        <strain evidence="16">CS162</strain>
    </source>
</reference>
<dbReference type="Pfam" id="PF00172">
    <property type="entry name" value="Zn_clus"/>
    <property type="match status" value="1"/>
</dbReference>
<dbReference type="GeneID" id="67018734"/>
<feature type="compositionally biased region" description="Basic and acidic residues" evidence="14">
    <location>
        <begin position="33"/>
        <end position="42"/>
    </location>
</feature>
<keyword evidence="8" id="KW-0496">Mitochondrion</keyword>
<dbReference type="CDD" id="cd00067">
    <property type="entry name" value="GAL4"/>
    <property type="match status" value="1"/>
</dbReference>
<dbReference type="OrthoDB" id="4456959at2759"/>
<dbReference type="PROSITE" id="PS50048">
    <property type="entry name" value="ZN2_CY6_FUNGAL_2"/>
    <property type="match status" value="1"/>
</dbReference>
<dbReference type="SMART" id="SM00066">
    <property type="entry name" value="GAL4"/>
    <property type="match status" value="1"/>
</dbReference>
<evidence type="ECO:0000256" key="9">
    <source>
        <dbReference type="ARBA" id="ARBA00023136"/>
    </source>
</evidence>
<protein>
    <recommendedName>
        <fullName evidence="12">Cytochrome c oxidase subunit 4, mitochondrial</fullName>
    </recommendedName>
    <alternativeName>
        <fullName evidence="11">Cytochrome c oxidase polypeptide IV</fullName>
    </alternativeName>
</protein>
<accession>A0A8J2I4Q8</accession>
<name>A0A8J2I4Q8_9PLEO</name>
<evidence type="ECO:0000256" key="10">
    <source>
        <dbReference type="ARBA" id="ARBA00023242"/>
    </source>
</evidence>
<comment type="caution">
    <text evidence="16">The sequence shown here is derived from an EMBL/GenBank/DDBJ whole genome shotgun (WGS) entry which is preliminary data.</text>
</comment>
<keyword evidence="4 13" id="KW-0479">Metal-binding</keyword>
<dbReference type="GO" id="GO:0045277">
    <property type="term" value="C:respiratory chain complex IV"/>
    <property type="evidence" value="ECO:0007669"/>
    <property type="project" value="InterPro"/>
</dbReference>
<dbReference type="CDD" id="cd12148">
    <property type="entry name" value="fungal_TF_MHR"/>
    <property type="match status" value="1"/>
</dbReference>
<feature type="region of interest" description="Disordered" evidence="14">
    <location>
        <begin position="267"/>
        <end position="293"/>
    </location>
</feature>
<dbReference type="SUPFAM" id="SSF57802">
    <property type="entry name" value="Rubredoxin-like"/>
    <property type="match status" value="1"/>
</dbReference>
<keyword evidence="9" id="KW-0472">Membrane</keyword>
<evidence type="ECO:0000256" key="4">
    <source>
        <dbReference type="ARBA" id="ARBA00022723"/>
    </source>
</evidence>
<dbReference type="PANTHER" id="PTHR46910:SF4">
    <property type="entry name" value="ZN(2)-C6 FUNGAL-TYPE DOMAIN-CONTAINING PROTEIN"/>
    <property type="match status" value="1"/>
</dbReference>
<dbReference type="PROSITE" id="PS00463">
    <property type="entry name" value="ZN2_CY6_FUNGAL_1"/>
    <property type="match status" value="1"/>
</dbReference>
<evidence type="ECO:0000256" key="2">
    <source>
        <dbReference type="ARBA" id="ARBA00004673"/>
    </source>
</evidence>
<feature type="binding site" evidence="13">
    <location>
        <position position="164"/>
    </location>
    <ligand>
        <name>Zn(2+)</name>
        <dbReference type="ChEBI" id="CHEBI:29105"/>
    </ligand>
</feature>
<comment type="subcellular location">
    <subcellularLocation>
        <location evidence="1">Mitochondrion inner membrane</location>
        <topology evidence="1">Peripheral membrane protein</topology>
        <orientation evidence="1">Matrix side</orientation>
    </subcellularLocation>
</comment>
<feature type="region of interest" description="Disordered" evidence="14">
    <location>
        <begin position="925"/>
        <end position="1007"/>
    </location>
</feature>
<dbReference type="InterPro" id="IPR036864">
    <property type="entry name" value="Zn2-C6_fun-type_DNA-bd_sf"/>
</dbReference>
<evidence type="ECO:0000313" key="16">
    <source>
        <dbReference type="EMBL" id="CAG5165507.1"/>
    </source>
</evidence>
<evidence type="ECO:0000256" key="7">
    <source>
        <dbReference type="ARBA" id="ARBA00022946"/>
    </source>
</evidence>
<evidence type="ECO:0000256" key="12">
    <source>
        <dbReference type="ARBA" id="ARBA00070613"/>
    </source>
</evidence>
<dbReference type="Pfam" id="PF04082">
    <property type="entry name" value="Fungal_trans"/>
    <property type="match status" value="1"/>
</dbReference>
<dbReference type="PANTHER" id="PTHR46910">
    <property type="entry name" value="TRANSCRIPTION FACTOR PDR1"/>
    <property type="match status" value="1"/>
</dbReference>
<evidence type="ECO:0000256" key="1">
    <source>
        <dbReference type="ARBA" id="ARBA00004443"/>
    </source>
</evidence>
<feature type="region of interest" description="Disordered" evidence="14">
    <location>
        <begin position="1088"/>
        <end position="1135"/>
    </location>
</feature>
<feature type="binding site" evidence="13">
    <location>
        <position position="167"/>
    </location>
    <ligand>
        <name>Zn(2+)</name>
        <dbReference type="ChEBI" id="CHEBI:29105"/>
    </ligand>
</feature>
<comment type="pathway">
    <text evidence="2">Energy metabolism; oxidative phosphorylation.</text>
</comment>
<keyword evidence="17" id="KW-1185">Reference proteome</keyword>
<dbReference type="AlphaFoldDB" id="A0A8J2I4Q8"/>
<comment type="similarity">
    <text evidence="3">Belongs to the cytochrome c oxidase subunit 5B family.</text>
</comment>
<dbReference type="GO" id="GO:0005743">
    <property type="term" value="C:mitochondrial inner membrane"/>
    <property type="evidence" value="ECO:0007669"/>
    <property type="project" value="UniProtKB-SubCell"/>
</dbReference>
<dbReference type="InterPro" id="IPR001138">
    <property type="entry name" value="Zn2Cys6_DnaBD"/>
</dbReference>
<dbReference type="CDD" id="cd00924">
    <property type="entry name" value="Cyt_c_Oxidase_Vb"/>
    <property type="match status" value="1"/>
</dbReference>
<evidence type="ECO:0000256" key="8">
    <source>
        <dbReference type="ARBA" id="ARBA00023128"/>
    </source>
</evidence>
<keyword evidence="10" id="KW-0539">Nucleus</keyword>
<gene>
    <name evidence="16" type="ORF">ALTATR162_LOCUS6804</name>
</gene>
<feature type="compositionally biased region" description="Polar residues" evidence="14">
    <location>
        <begin position="386"/>
        <end position="395"/>
    </location>
</feature>
<keyword evidence="6 13" id="KW-0862">Zinc</keyword>
<dbReference type="GO" id="GO:0003677">
    <property type="term" value="F:DNA binding"/>
    <property type="evidence" value="ECO:0007669"/>
    <property type="project" value="InterPro"/>
</dbReference>
<organism evidence="16 17">
    <name type="scientific">Alternaria atra</name>
    <dbReference type="NCBI Taxonomy" id="119953"/>
    <lineage>
        <taxon>Eukaryota</taxon>
        <taxon>Fungi</taxon>
        <taxon>Dikarya</taxon>
        <taxon>Ascomycota</taxon>
        <taxon>Pezizomycotina</taxon>
        <taxon>Dothideomycetes</taxon>
        <taxon>Pleosporomycetidae</taxon>
        <taxon>Pleosporales</taxon>
        <taxon>Pleosporineae</taxon>
        <taxon>Pleosporaceae</taxon>
        <taxon>Alternaria</taxon>
        <taxon>Alternaria sect. Ulocladioides</taxon>
    </lineage>
</organism>
<dbReference type="GO" id="GO:0008270">
    <property type="term" value="F:zinc ion binding"/>
    <property type="evidence" value="ECO:0007669"/>
    <property type="project" value="InterPro"/>
</dbReference>
<feature type="region of interest" description="Disordered" evidence="14">
    <location>
        <begin position="33"/>
        <end position="57"/>
    </location>
</feature>
<dbReference type="GO" id="GO:0006123">
    <property type="term" value="P:mitochondrial electron transport, cytochrome c to oxygen"/>
    <property type="evidence" value="ECO:0007669"/>
    <property type="project" value="InterPro"/>
</dbReference>
<evidence type="ECO:0000256" key="6">
    <source>
        <dbReference type="ARBA" id="ARBA00022833"/>
    </source>
</evidence>
<dbReference type="InterPro" id="IPR002124">
    <property type="entry name" value="Cyt_c_oxidase_su5b"/>
</dbReference>
<dbReference type="InterPro" id="IPR036972">
    <property type="entry name" value="Cyt_c_oxidase_su5b_sf"/>
</dbReference>
<dbReference type="InterPro" id="IPR050987">
    <property type="entry name" value="AtrR-like"/>
</dbReference>
<feature type="domain" description="Zn(2)-C6 fungal-type" evidence="15">
    <location>
        <begin position="299"/>
        <end position="329"/>
    </location>
</feature>
<dbReference type="Gene3D" id="2.60.11.10">
    <property type="entry name" value="Cytochrome c oxidase, subunit Vb"/>
    <property type="match status" value="1"/>
</dbReference>
<dbReference type="Pfam" id="PF01215">
    <property type="entry name" value="COX5B"/>
    <property type="match status" value="1"/>
</dbReference>
<feature type="region of interest" description="Disordered" evidence="14">
    <location>
        <begin position="373"/>
        <end position="411"/>
    </location>
</feature>
<evidence type="ECO:0000313" key="17">
    <source>
        <dbReference type="Proteomes" id="UP000676310"/>
    </source>
</evidence>
<dbReference type="EMBL" id="CAJRGZ010000019">
    <property type="protein sequence ID" value="CAG5165507.1"/>
    <property type="molecule type" value="Genomic_DNA"/>
</dbReference>
<feature type="compositionally biased region" description="Polar residues" evidence="14">
    <location>
        <begin position="1124"/>
        <end position="1135"/>
    </location>
</feature>
<dbReference type="InterPro" id="IPR007219">
    <property type="entry name" value="XnlR_reg_dom"/>
</dbReference>
<dbReference type="FunFam" id="2.60.11.10:FF:000003">
    <property type="entry name" value="Cytochrome c oxidase subunit IV"/>
    <property type="match status" value="1"/>
</dbReference>
<keyword evidence="5" id="KW-0999">Mitochondrion inner membrane</keyword>
<evidence type="ECO:0000256" key="5">
    <source>
        <dbReference type="ARBA" id="ARBA00022792"/>
    </source>
</evidence>
<evidence type="ECO:0000256" key="3">
    <source>
        <dbReference type="ARBA" id="ARBA00010292"/>
    </source>
</evidence>
<dbReference type="GO" id="GO:0000981">
    <property type="term" value="F:DNA-binding transcription factor activity, RNA polymerase II-specific"/>
    <property type="evidence" value="ECO:0007669"/>
    <property type="project" value="InterPro"/>
</dbReference>
<keyword evidence="7" id="KW-0809">Transit peptide</keyword>
<evidence type="ECO:0000256" key="11">
    <source>
        <dbReference type="ARBA" id="ARBA00031366"/>
    </source>
</evidence>
<dbReference type="RefSeq" id="XP_043170361.1">
    <property type="nucleotide sequence ID" value="XM_043314426.1"/>
</dbReference>
<dbReference type="SUPFAM" id="SSF57701">
    <property type="entry name" value="Zn2/Cys6 DNA-binding domain"/>
    <property type="match status" value="1"/>
</dbReference>
<proteinExistence type="inferred from homology"/>
<dbReference type="Gene3D" id="4.10.240.10">
    <property type="entry name" value="Zn(2)-C6 fungal-type DNA-binding domain"/>
    <property type="match status" value="1"/>
</dbReference>